<evidence type="ECO:0000313" key="1">
    <source>
        <dbReference type="EMBL" id="ANW01724.1"/>
    </source>
</evidence>
<organism evidence="1 2">
    <name type="scientific">Bradyrhizobium icense</name>
    <dbReference type="NCBI Taxonomy" id="1274631"/>
    <lineage>
        <taxon>Bacteria</taxon>
        <taxon>Pseudomonadati</taxon>
        <taxon>Pseudomonadota</taxon>
        <taxon>Alphaproteobacteria</taxon>
        <taxon>Hyphomicrobiales</taxon>
        <taxon>Nitrobacteraceae</taxon>
        <taxon>Bradyrhizobium</taxon>
    </lineage>
</organism>
<sequence>MPSNTIRHVRALSDAQLDQFVQDGFVRLDNAFPRRLAEEGRAILWRDTGCDPVDKKTWTRPVIRLGYYGQEPFREAVNTPVLHAAFDQLVGSGRWRPRADLGSFPVRFPHADDPGDTGWHVDLSFPSPSDDRDERNDFSSWRVNVTSRGRALLMLFLFSDVGEPDAPTRIRVGSHLDMARLLQPAGEAGMSHLMLADVAADHPEALAVGEPGTVYLCHPFLIHAAQPHRGSRPRFMAQPPLHPAEAVRLEREDGEYSPVEMAIRRALHPD</sequence>
<dbReference type="GO" id="GO:0016706">
    <property type="term" value="F:2-oxoglutarate-dependent dioxygenase activity"/>
    <property type="evidence" value="ECO:0007669"/>
    <property type="project" value="UniProtKB-ARBA"/>
</dbReference>
<evidence type="ECO:0000313" key="2">
    <source>
        <dbReference type="Proteomes" id="UP000092839"/>
    </source>
</evidence>
<dbReference type="Gene3D" id="2.60.120.620">
    <property type="entry name" value="q2cbj1_9rhob like domain"/>
    <property type="match status" value="1"/>
</dbReference>
<dbReference type="AlphaFoldDB" id="A0A1B1UG49"/>
<dbReference type="Pfam" id="PF05721">
    <property type="entry name" value="PhyH"/>
    <property type="match status" value="1"/>
</dbReference>
<accession>A0A1B1UG49</accession>
<keyword evidence="1" id="KW-0223">Dioxygenase</keyword>
<dbReference type="KEGG" id="bic:LMTR13_17680"/>
<protein>
    <submittedName>
        <fullName evidence="1">Phytanoyl-CoA dioxygenase</fullName>
    </submittedName>
</protein>
<dbReference type="STRING" id="1274631.LMTR13_17680"/>
<dbReference type="InterPro" id="IPR008775">
    <property type="entry name" value="Phytyl_CoA_dOase-like"/>
</dbReference>
<dbReference type="EMBL" id="CP016428">
    <property type="protein sequence ID" value="ANW01724.1"/>
    <property type="molecule type" value="Genomic_DNA"/>
</dbReference>
<reference evidence="1 2" key="1">
    <citation type="submission" date="2016-07" db="EMBL/GenBank/DDBJ databases">
        <title>Complete genome sequence of Bradyrhizobium icense LMTR 13T, a potential inoculant strain isolated from lima bean (Phaseolus lunatus) in Peru.</title>
        <authorList>
            <person name="Ormeno-Orrillo E."/>
            <person name="Duran D."/>
            <person name="Rogel M.A."/>
            <person name="Rey L."/>
            <person name="Imperial J."/>
            <person name="Ruiz-Argueso T."/>
            <person name="Martinez-Romero E."/>
        </authorList>
    </citation>
    <scope>NUCLEOTIDE SEQUENCE [LARGE SCALE GENOMIC DNA]</scope>
    <source>
        <strain evidence="1 2">LMTR 13</strain>
    </source>
</reference>
<keyword evidence="1" id="KW-0560">Oxidoreductase</keyword>
<dbReference type="OrthoDB" id="9798771at2"/>
<gene>
    <name evidence="1" type="ORF">LMTR13_17680</name>
</gene>
<dbReference type="SUPFAM" id="SSF51197">
    <property type="entry name" value="Clavaminate synthase-like"/>
    <property type="match status" value="1"/>
</dbReference>
<dbReference type="RefSeq" id="WP_065728957.1">
    <property type="nucleotide sequence ID" value="NZ_CP016428.1"/>
</dbReference>
<name>A0A1B1UG49_9BRAD</name>
<proteinExistence type="predicted"/>
<dbReference type="Proteomes" id="UP000092839">
    <property type="component" value="Chromosome"/>
</dbReference>
<keyword evidence="2" id="KW-1185">Reference proteome</keyword>